<feature type="domain" description="HTH lacI-type" evidence="4">
    <location>
        <begin position="7"/>
        <end position="60"/>
    </location>
</feature>
<evidence type="ECO:0000259" key="5">
    <source>
        <dbReference type="PROSITE" id="PS50943"/>
    </source>
</evidence>
<gene>
    <name evidence="6" type="ORF">MCOLE_v1c05230</name>
</gene>
<dbReference type="PROSITE" id="PS50932">
    <property type="entry name" value="HTH_LACI_2"/>
    <property type="match status" value="1"/>
</dbReference>
<dbReference type="Proteomes" id="UP000232221">
    <property type="component" value="Chromosome"/>
</dbReference>
<dbReference type="EMBL" id="CP024968">
    <property type="protein sequence ID" value="ATZ21035.1"/>
    <property type="molecule type" value="Genomic_DNA"/>
</dbReference>
<evidence type="ECO:0000313" key="7">
    <source>
        <dbReference type="Proteomes" id="UP000232221"/>
    </source>
</evidence>
<dbReference type="GO" id="GO:0003700">
    <property type="term" value="F:DNA-binding transcription factor activity"/>
    <property type="evidence" value="ECO:0007669"/>
    <property type="project" value="TreeGrafter"/>
</dbReference>
<organism evidence="6 7">
    <name type="scientific">Mesoplasma coleopterae</name>
    <dbReference type="NCBI Taxonomy" id="324078"/>
    <lineage>
        <taxon>Bacteria</taxon>
        <taxon>Bacillati</taxon>
        <taxon>Mycoplasmatota</taxon>
        <taxon>Mollicutes</taxon>
        <taxon>Entomoplasmatales</taxon>
        <taxon>Entomoplasmataceae</taxon>
        <taxon>Mesoplasma</taxon>
    </lineage>
</organism>
<dbReference type="GO" id="GO:0000976">
    <property type="term" value="F:transcription cis-regulatory region binding"/>
    <property type="evidence" value="ECO:0007669"/>
    <property type="project" value="TreeGrafter"/>
</dbReference>
<keyword evidence="7" id="KW-1185">Reference proteome</keyword>
<dbReference type="InterPro" id="IPR010982">
    <property type="entry name" value="Lambda_DNA-bd_dom_sf"/>
</dbReference>
<dbReference type="AlphaFoldDB" id="A0A2K8P603"/>
<keyword evidence="3" id="KW-0804">Transcription</keyword>
<reference evidence="6 7" key="1">
    <citation type="submission" date="2017-11" db="EMBL/GenBank/DDBJ databases">
        <title>Genome sequence of Mesoplasma coleopterae BARC 779 (ATCC 49583).</title>
        <authorList>
            <person name="Lo W.-S."/>
            <person name="Kuo C.-H."/>
        </authorList>
    </citation>
    <scope>NUCLEOTIDE SEQUENCE [LARGE SCALE GENOMIC DNA]</scope>
    <source>
        <strain evidence="6 7">BARC 779</strain>
    </source>
</reference>
<dbReference type="SUPFAM" id="SSF47413">
    <property type="entry name" value="lambda repressor-like DNA-binding domains"/>
    <property type="match status" value="1"/>
</dbReference>
<proteinExistence type="predicted"/>
<protein>
    <submittedName>
        <fullName evidence="6">LacI family transcriptional regulator</fullName>
    </submittedName>
</protein>
<feature type="domain" description="HTH cro/C1-type" evidence="5">
    <location>
        <begin position="3"/>
        <end position="50"/>
    </location>
</feature>
<keyword evidence="1" id="KW-0805">Transcription regulation</keyword>
<sequence length="321" mass="37392">MNKERKITYHDISKKANVAIGTVSRYFNGEKISDKTRIKIDNVLKEINYVPNFAASTLRKKSSDIYVVTPSSENETINMPLINGIKFELNLRNINFFQFMSSPNPEMYEKDIKYINQRNPLGIISFMPKKINTSLIKTLKEIKSSEIITYNYEIEGVKHHCINFPEIFKNLAEKIDEKLPNNNIAFLGIKNADTLNQKMFQEVHNNFINGIKKSSVTFHYLEKNDFSLITQWMEKTAEYCPANIVVCETHVLSVSLYEFLYRNNLRDKFIISDIGKDDFSQKMVDADIKITIDYFKVGRQIVKSFFGETTTKEQIYKISFK</sequence>
<dbReference type="Gene3D" id="1.10.260.40">
    <property type="entry name" value="lambda repressor-like DNA-binding domains"/>
    <property type="match status" value="1"/>
</dbReference>
<dbReference type="KEGG" id="mcol:MCOLE_v1c05230"/>
<dbReference type="RefSeq" id="WP_100671231.1">
    <property type="nucleotide sequence ID" value="NZ_CP024968.1"/>
</dbReference>
<dbReference type="PANTHER" id="PTHR30146">
    <property type="entry name" value="LACI-RELATED TRANSCRIPTIONAL REPRESSOR"/>
    <property type="match status" value="1"/>
</dbReference>
<dbReference type="Gene3D" id="3.40.50.2300">
    <property type="match status" value="1"/>
</dbReference>
<dbReference type="Pfam" id="PF00356">
    <property type="entry name" value="LacI"/>
    <property type="match status" value="1"/>
</dbReference>
<dbReference type="PROSITE" id="PS50943">
    <property type="entry name" value="HTH_CROC1"/>
    <property type="match status" value="1"/>
</dbReference>
<evidence type="ECO:0000259" key="4">
    <source>
        <dbReference type="PROSITE" id="PS50932"/>
    </source>
</evidence>
<dbReference type="PANTHER" id="PTHR30146:SF154">
    <property type="entry name" value="TRANSCRIPTION REGULATOR, MEMBER OF GALR FAMILY"/>
    <property type="match status" value="1"/>
</dbReference>
<evidence type="ECO:0000313" key="6">
    <source>
        <dbReference type="EMBL" id="ATZ21035.1"/>
    </source>
</evidence>
<name>A0A2K8P603_9MOLU</name>
<dbReference type="InterPro" id="IPR028082">
    <property type="entry name" value="Peripla_BP_I"/>
</dbReference>
<evidence type="ECO:0000256" key="3">
    <source>
        <dbReference type="ARBA" id="ARBA00023163"/>
    </source>
</evidence>
<dbReference type="OrthoDB" id="9775433at2"/>
<dbReference type="SMART" id="SM00354">
    <property type="entry name" value="HTH_LACI"/>
    <property type="match status" value="1"/>
</dbReference>
<dbReference type="CDD" id="cd01392">
    <property type="entry name" value="HTH_LacI"/>
    <property type="match status" value="1"/>
</dbReference>
<evidence type="ECO:0000256" key="1">
    <source>
        <dbReference type="ARBA" id="ARBA00023015"/>
    </source>
</evidence>
<accession>A0A2K8P603</accession>
<dbReference type="SUPFAM" id="SSF53822">
    <property type="entry name" value="Periplasmic binding protein-like I"/>
    <property type="match status" value="1"/>
</dbReference>
<evidence type="ECO:0000256" key="2">
    <source>
        <dbReference type="ARBA" id="ARBA00023125"/>
    </source>
</evidence>
<dbReference type="InterPro" id="IPR001387">
    <property type="entry name" value="Cro/C1-type_HTH"/>
</dbReference>
<dbReference type="InterPro" id="IPR000843">
    <property type="entry name" value="HTH_LacI"/>
</dbReference>
<keyword evidence="2" id="KW-0238">DNA-binding</keyword>